<dbReference type="InterPro" id="IPR002475">
    <property type="entry name" value="Bcl2-like"/>
</dbReference>
<evidence type="ECO:0000256" key="3">
    <source>
        <dbReference type="SAM" id="Phobius"/>
    </source>
</evidence>
<dbReference type="GO" id="GO:0042981">
    <property type="term" value="P:regulation of apoptotic process"/>
    <property type="evidence" value="ECO:0007669"/>
    <property type="project" value="InterPro"/>
</dbReference>
<evidence type="ECO:0000313" key="5">
    <source>
        <dbReference type="Proteomes" id="UP000735302"/>
    </source>
</evidence>
<feature type="transmembrane region" description="Helical" evidence="3">
    <location>
        <begin position="152"/>
        <end position="170"/>
    </location>
</feature>
<dbReference type="PROSITE" id="PS50062">
    <property type="entry name" value="BCL2_FAMILY"/>
    <property type="match status" value="1"/>
</dbReference>
<reference evidence="4 5" key="1">
    <citation type="journal article" date="2021" name="Elife">
        <title>Chloroplast acquisition without the gene transfer in kleptoplastic sea slugs, Plakobranchus ocellatus.</title>
        <authorList>
            <person name="Maeda T."/>
            <person name="Takahashi S."/>
            <person name="Yoshida T."/>
            <person name="Shimamura S."/>
            <person name="Takaki Y."/>
            <person name="Nagai Y."/>
            <person name="Toyoda A."/>
            <person name="Suzuki Y."/>
            <person name="Arimoto A."/>
            <person name="Ishii H."/>
            <person name="Satoh N."/>
            <person name="Nishiyama T."/>
            <person name="Hasebe M."/>
            <person name="Maruyama T."/>
            <person name="Minagawa J."/>
            <person name="Obokata J."/>
            <person name="Shigenobu S."/>
        </authorList>
    </citation>
    <scope>NUCLEOTIDE SEQUENCE [LARGE SCALE GENOMIC DNA]</scope>
</reference>
<feature type="region of interest" description="Disordered" evidence="2">
    <location>
        <begin position="1"/>
        <end position="23"/>
    </location>
</feature>
<dbReference type="Proteomes" id="UP000735302">
    <property type="component" value="Unassembled WGS sequence"/>
</dbReference>
<dbReference type="EMBL" id="BLXT01008590">
    <property type="protein sequence ID" value="GFO50212.1"/>
    <property type="molecule type" value="Genomic_DNA"/>
</dbReference>
<sequence>MDANGSSKEPRLINRRPSGTPLVPLHIPALDTSEPVRPGTKSLYNQRCQQEKQELRDVEDEGVDLFQNFLKVQIEGDKEVALEEVLLSTLSGYKSDLWVKDGSALQRKANNFSLTKERKAIQKSCLQVDLNMSHDEFRDFVNRFYFQHRMSLKTILGLFFLCSDIILLALKSGSELFQQFLLWSLKFIKIAISSWVHQQGGWSAVLKMPVHPLLKVCLWMAVSVAALFALIRLNKWKTS</sequence>
<keyword evidence="3" id="KW-0472">Membrane</keyword>
<evidence type="ECO:0000256" key="1">
    <source>
        <dbReference type="ARBA" id="ARBA00022703"/>
    </source>
</evidence>
<dbReference type="GO" id="GO:0006915">
    <property type="term" value="P:apoptotic process"/>
    <property type="evidence" value="ECO:0007669"/>
    <property type="project" value="UniProtKB-KW"/>
</dbReference>
<name>A0AAV4E1P6_9GAST</name>
<proteinExistence type="predicted"/>
<protein>
    <submittedName>
        <fullName evidence="4">Apoptosis regulator bax</fullName>
    </submittedName>
</protein>
<keyword evidence="1" id="KW-0053">Apoptosis</keyword>
<dbReference type="Gene3D" id="1.10.437.10">
    <property type="entry name" value="Blc2-like"/>
    <property type="match status" value="1"/>
</dbReference>
<accession>A0AAV4E1P6</accession>
<dbReference type="SUPFAM" id="SSF56854">
    <property type="entry name" value="Bcl-2 inhibitors of programmed cell death"/>
    <property type="match status" value="1"/>
</dbReference>
<keyword evidence="5" id="KW-1185">Reference proteome</keyword>
<dbReference type="InterPro" id="IPR036834">
    <property type="entry name" value="Bcl-2-like_sf"/>
</dbReference>
<feature type="transmembrane region" description="Helical" evidence="3">
    <location>
        <begin position="216"/>
        <end position="233"/>
    </location>
</feature>
<dbReference type="AlphaFoldDB" id="A0AAV4E1P6"/>
<comment type="caution">
    <text evidence="4">The sequence shown here is derived from an EMBL/GenBank/DDBJ whole genome shotgun (WGS) entry which is preliminary data.</text>
</comment>
<organism evidence="4 5">
    <name type="scientific">Plakobranchus ocellatus</name>
    <dbReference type="NCBI Taxonomy" id="259542"/>
    <lineage>
        <taxon>Eukaryota</taxon>
        <taxon>Metazoa</taxon>
        <taxon>Spiralia</taxon>
        <taxon>Lophotrochozoa</taxon>
        <taxon>Mollusca</taxon>
        <taxon>Gastropoda</taxon>
        <taxon>Heterobranchia</taxon>
        <taxon>Euthyneura</taxon>
        <taxon>Panpulmonata</taxon>
        <taxon>Sacoglossa</taxon>
        <taxon>Placobranchoidea</taxon>
        <taxon>Plakobranchidae</taxon>
        <taxon>Plakobranchus</taxon>
    </lineage>
</organism>
<evidence type="ECO:0000313" key="4">
    <source>
        <dbReference type="EMBL" id="GFO50212.1"/>
    </source>
</evidence>
<keyword evidence="3" id="KW-1133">Transmembrane helix</keyword>
<gene>
    <name evidence="4" type="ORF">PoB_007671700</name>
</gene>
<keyword evidence="3" id="KW-0812">Transmembrane</keyword>
<evidence type="ECO:0000256" key="2">
    <source>
        <dbReference type="SAM" id="MobiDB-lite"/>
    </source>
</evidence>